<name>A0ABS8PYI7_9BACT</name>
<dbReference type="PANTHER" id="PTHR30524:SF0">
    <property type="entry name" value="ALTRONATE OXIDOREDUCTASE-RELATED"/>
    <property type="match status" value="1"/>
</dbReference>
<evidence type="ECO:0000259" key="4">
    <source>
        <dbReference type="Pfam" id="PF08125"/>
    </source>
</evidence>
<dbReference type="InterPro" id="IPR013118">
    <property type="entry name" value="Mannitol_DH_C"/>
</dbReference>
<dbReference type="EMBL" id="JAJNEC010000008">
    <property type="protein sequence ID" value="MCD2426118.1"/>
    <property type="molecule type" value="Genomic_DNA"/>
</dbReference>
<proteinExistence type="predicted"/>
<feature type="domain" description="Mannitol dehydrogenase C-terminal" evidence="4">
    <location>
        <begin position="286"/>
        <end position="488"/>
    </location>
</feature>
<feature type="domain" description="Mannitol dehydrogenase N-terminal" evidence="3">
    <location>
        <begin position="30"/>
        <end position="264"/>
    </location>
</feature>
<evidence type="ECO:0000313" key="5">
    <source>
        <dbReference type="EMBL" id="MCD2426118.1"/>
    </source>
</evidence>
<dbReference type="GO" id="GO:0009026">
    <property type="term" value="F:tagaturonate reductase activity"/>
    <property type="evidence" value="ECO:0007669"/>
    <property type="project" value="UniProtKB-EC"/>
</dbReference>
<dbReference type="NCBIfam" id="NF002969">
    <property type="entry name" value="PRK03643.1"/>
    <property type="match status" value="1"/>
</dbReference>
<dbReference type="Proteomes" id="UP001199816">
    <property type="component" value="Unassembled WGS sequence"/>
</dbReference>
<dbReference type="InterPro" id="IPR036291">
    <property type="entry name" value="NAD(P)-bd_dom_sf"/>
</dbReference>
<keyword evidence="1 5" id="KW-0560">Oxidoreductase</keyword>
<dbReference type="Gene3D" id="3.40.50.720">
    <property type="entry name" value="NAD(P)-binding Rossmann-like Domain"/>
    <property type="match status" value="1"/>
</dbReference>
<dbReference type="SUPFAM" id="SSF51735">
    <property type="entry name" value="NAD(P)-binding Rossmann-fold domains"/>
    <property type="match status" value="1"/>
</dbReference>
<evidence type="ECO:0000256" key="1">
    <source>
        <dbReference type="ARBA" id="ARBA00023002"/>
    </source>
</evidence>
<sequence>MQLSKTVIASIKEDPALSVPSAAQLELPEKVLQFGTGVLLRGLPDYFIDKANKQQIFNGRVVVVKSTDTGGADAFETQNGLYTICVRGLEDGKQVNEYIVNSAISRVLSAKSQWQQILEVAQSPQLEVVISNTTELGIVMSDDKITDQPPASFPGKLLAVLYERFKAFNGSRESGLVIIPTELIIDNGRQLKDIILKLAAQNQLEQAFISWLNEANHFCSSLVDRIVPGKLAGEDLEQTQQQLGYTDELMIMSEVFRLWAIEAADPRVAEVLSFAKTDAGVVIAPDIEKFRELKLRLLNGTHTLSCALAYLCGFETVKEAMADKTFDTFVTQLSKAELARAVAGARISYEEACKFADAVIERFKNPFLDHKWLSISFAYTSKMLMRNVPLIKKYYESGEGSAAAAIALGFAAYLLFMKSEQEGTVYMGSANGKQYVINDDKAAVLAQKWKAAANPEALVTAVLADTGLWNEDLNQIPGFAGAVTQQLQFLTQSGANAALQNIIKE</sequence>
<dbReference type="EC" id="1.1.1.58" evidence="5"/>
<protein>
    <submittedName>
        <fullName evidence="5">Tagaturonate reductase</fullName>
        <ecNumber evidence="5">1.1.1.58</ecNumber>
    </submittedName>
</protein>
<dbReference type="InterPro" id="IPR013328">
    <property type="entry name" value="6PGD_dom2"/>
</dbReference>
<keyword evidence="6" id="KW-1185">Reference proteome</keyword>
<dbReference type="RefSeq" id="WP_231008706.1">
    <property type="nucleotide sequence ID" value="NZ_JAJNEC010000008.1"/>
</dbReference>
<evidence type="ECO:0000256" key="2">
    <source>
        <dbReference type="ARBA" id="ARBA00023027"/>
    </source>
</evidence>
<comment type="caution">
    <text evidence="5">The sequence shown here is derived from an EMBL/GenBank/DDBJ whole genome shotgun (WGS) entry which is preliminary data.</text>
</comment>
<dbReference type="PANTHER" id="PTHR30524">
    <property type="entry name" value="MANNITOL-1-PHOSPHATE 5-DEHYDROGENASE"/>
    <property type="match status" value="1"/>
</dbReference>
<accession>A0ABS8PYI7</accession>
<dbReference type="Pfam" id="PF01232">
    <property type="entry name" value="Mannitol_dh"/>
    <property type="match status" value="1"/>
</dbReference>
<keyword evidence="2" id="KW-0520">NAD</keyword>
<organism evidence="5 6">
    <name type="scientific">Niabella pedocola</name>
    <dbReference type="NCBI Taxonomy" id="1752077"/>
    <lineage>
        <taxon>Bacteria</taxon>
        <taxon>Pseudomonadati</taxon>
        <taxon>Bacteroidota</taxon>
        <taxon>Chitinophagia</taxon>
        <taxon>Chitinophagales</taxon>
        <taxon>Chitinophagaceae</taxon>
        <taxon>Niabella</taxon>
    </lineage>
</organism>
<dbReference type="InterPro" id="IPR008927">
    <property type="entry name" value="6-PGluconate_DH-like_C_sf"/>
</dbReference>
<dbReference type="Gene3D" id="1.10.1040.10">
    <property type="entry name" value="N-(1-d-carboxylethyl)-l-norvaline Dehydrogenase, domain 2"/>
    <property type="match status" value="1"/>
</dbReference>
<dbReference type="Pfam" id="PF08125">
    <property type="entry name" value="Mannitol_dh_C"/>
    <property type="match status" value="1"/>
</dbReference>
<evidence type="ECO:0000313" key="6">
    <source>
        <dbReference type="Proteomes" id="UP001199816"/>
    </source>
</evidence>
<evidence type="ECO:0000259" key="3">
    <source>
        <dbReference type="Pfam" id="PF01232"/>
    </source>
</evidence>
<gene>
    <name evidence="5" type="ORF">LQ567_25260</name>
</gene>
<reference evidence="5 6" key="1">
    <citation type="submission" date="2021-11" db="EMBL/GenBank/DDBJ databases">
        <title>Genomic of Niabella pedocola.</title>
        <authorList>
            <person name="Wu T."/>
        </authorList>
    </citation>
    <scope>NUCLEOTIDE SEQUENCE [LARGE SCALE GENOMIC DNA]</scope>
    <source>
        <strain evidence="5 6">JCM 31011</strain>
    </source>
</reference>
<dbReference type="SUPFAM" id="SSF48179">
    <property type="entry name" value="6-phosphogluconate dehydrogenase C-terminal domain-like"/>
    <property type="match status" value="1"/>
</dbReference>
<dbReference type="InterPro" id="IPR013131">
    <property type="entry name" value="Mannitol_DH_N"/>
</dbReference>